<evidence type="ECO:0000259" key="6">
    <source>
        <dbReference type="PROSITE" id="PS01033"/>
    </source>
</evidence>
<dbReference type="Pfam" id="PF00042">
    <property type="entry name" value="Globin"/>
    <property type="match status" value="1"/>
</dbReference>
<organism evidence="7 8">
    <name type="scientific">Actinomadura rugatobispora</name>
    <dbReference type="NCBI Taxonomy" id="1994"/>
    <lineage>
        <taxon>Bacteria</taxon>
        <taxon>Bacillati</taxon>
        <taxon>Actinomycetota</taxon>
        <taxon>Actinomycetes</taxon>
        <taxon>Streptosporangiales</taxon>
        <taxon>Thermomonosporaceae</taxon>
        <taxon>Actinomadura</taxon>
    </lineage>
</organism>
<dbReference type="InterPro" id="IPR000971">
    <property type="entry name" value="Globin"/>
</dbReference>
<dbReference type="SUPFAM" id="SSF46458">
    <property type="entry name" value="Globin-like"/>
    <property type="match status" value="1"/>
</dbReference>
<comment type="caution">
    <text evidence="7">The sequence shown here is derived from an EMBL/GenBank/DDBJ whole genome shotgun (WGS) entry which is preliminary data.</text>
</comment>
<dbReference type="EMBL" id="JBHSON010000052">
    <property type="protein sequence ID" value="MFC5750280.1"/>
    <property type="molecule type" value="Genomic_DNA"/>
</dbReference>
<dbReference type="PANTHER" id="PTHR43396:SF3">
    <property type="entry name" value="FLAVOHEMOPROTEIN"/>
    <property type="match status" value="1"/>
</dbReference>
<name>A0ABW1A423_9ACTN</name>
<comment type="similarity">
    <text evidence="5">Belongs to the globin family.</text>
</comment>
<evidence type="ECO:0000256" key="1">
    <source>
        <dbReference type="ARBA" id="ARBA00022617"/>
    </source>
</evidence>
<evidence type="ECO:0000313" key="8">
    <source>
        <dbReference type="Proteomes" id="UP001596074"/>
    </source>
</evidence>
<proteinExistence type="inferred from homology"/>
<keyword evidence="8" id="KW-1185">Reference proteome</keyword>
<reference evidence="8" key="1">
    <citation type="journal article" date="2019" name="Int. J. Syst. Evol. Microbiol.">
        <title>The Global Catalogue of Microorganisms (GCM) 10K type strain sequencing project: providing services to taxonomists for standard genome sequencing and annotation.</title>
        <authorList>
            <consortium name="The Broad Institute Genomics Platform"/>
            <consortium name="The Broad Institute Genome Sequencing Center for Infectious Disease"/>
            <person name="Wu L."/>
            <person name="Ma J."/>
        </authorList>
    </citation>
    <scope>NUCLEOTIDE SEQUENCE [LARGE SCALE GENOMIC DNA]</scope>
    <source>
        <strain evidence="8">KCTC 42087</strain>
    </source>
</reference>
<evidence type="ECO:0000313" key="7">
    <source>
        <dbReference type="EMBL" id="MFC5750280.1"/>
    </source>
</evidence>
<dbReference type="PROSITE" id="PS01033">
    <property type="entry name" value="GLOBIN"/>
    <property type="match status" value="1"/>
</dbReference>
<dbReference type="PANTHER" id="PTHR43396">
    <property type="entry name" value="FLAVOHEMOPROTEIN"/>
    <property type="match status" value="1"/>
</dbReference>
<dbReference type="Gene3D" id="1.10.490.10">
    <property type="entry name" value="Globins"/>
    <property type="match status" value="1"/>
</dbReference>
<keyword evidence="3" id="KW-0479">Metal-binding</keyword>
<sequence length="141" mass="15593">MDPERLKANFAAVAENGEGLIAYFYADLFQREPGLRDLFPASMEKQNRRLLEALSHIVSLVDDPPALVPYLWELGRRHAGHGLANDHFPRFGVSLLTALAHFTGPGWDEDLERDWAAVFSFTAQIMAEAAAERGSAQQAVG</sequence>
<evidence type="ECO:0000256" key="4">
    <source>
        <dbReference type="ARBA" id="ARBA00023004"/>
    </source>
</evidence>
<keyword evidence="4" id="KW-0408">Iron</keyword>
<feature type="domain" description="Globin" evidence="6">
    <location>
        <begin position="1"/>
        <end position="131"/>
    </location>
</feature>
<keyword evidence="2 5" id="KW-0561">Oxygen transport</keyword>
<dbReference type="InterPro" id="IPR009050">
    <property type="entry name" value="Globin-like_sf"/>
</dbReference>
<keyword evidence="5" id="KW-0813">Transport</keyword>
<dbReference type="CDD" id="cd19753">
    <property type="entry name" value="Mb-like_oxidoreductase"/>
    <property type="match status" value="1"/>
</dbReference>
<dbReference type="InterPro" id="IPR012292">
    <property type="entry name" value="Globin/Proto"/>
</dbReference>
<protein>
    <submittedName>
        <fullName evidence="7">Globin domain-containing protein</fullName>
    </submittedName>
</protein>
<dbReference type="RefSeq" id="WP_378286019.1">
    <property type="nucleotide sequence ID" value="NZ_JBHSON010000052.1"/>
</dbReference>
<dbReference type="Proteomes" id="UP001596074">
    <property type="component" value="Unassembled WGS sequence"/>
</dbReference>
<gene>
    <name evidence="7" type="ORF">ACFPZN_32035</name>
</gene>
<accession>A0ABW1A423</accession>
<evidence type="ECO:0000256" key="5">
    <source>
        <dbReference type="RuleBase" id="RU000356"/>
    </source>
</evidence>
<evidence type="ECO:0000256" key="3">
    <source>
        <dbReference type="ARBA" id="ARBA00022723"/>
    </source>
</evidence>
<evidence type="ECO:0000256" key="2">
    <source>
        <dbReference type="ARBA" id="ARBA00022621"/>
    </source>
</evidence>
<keyword evidence="1 5" id="KW-0349">Heme</keyword>